<accession>R0KS27</accession>
<dbReference type="PANTHER" id="PTHR47385">
    <property type="entry name" value="CALPONIN"/>
    <property type="match status" value="1"/>
</dbReference>
<evidence type="ECO:0000313" key="3">
    <source>
        <dbReference type="Proteomes" id="UP000016927"/>
    </source>
</evidence>
<dbReference type="PRINTS" id="PR00888">
    <property type="entry name" value="SM22CALPONIN"/>
</dbReference>
<dbReference type="GO" id="GO:0051015">
    <property type="term" value="F:actin filament binding"/>
    <property type="evidence" value="ECO:0007669"/>
    <property type="project" value="TreeGrafter"/>
</dbReference>
<dbReference type="InterPro" id="IPR036872">
    <property type="entry name" value="CH_dom_sf"/>
</dbReference>
<keyword evidence="3" id="KW-1185">Reference proteome</keyword>
<feature type="domain" description="Calponin-homology (CH)" evidence="1">
    <location>
        <begin position="10"/>
        <end position="114"/>
    </location>
</feature>
<dbReference type="Proteomes" id="UP000016927">
    <property type="component" value="Unassembled WGS sequence"/>
</dbReference>
<dbReference type="OrthoDB" id="21595at2759"/>
<organism evidence="2 3">
    <name type="scientific">Nosema bombycis (strain CQ1 / CVCC 102059)</name>
    <name type="common">Microsporidian parasite</name>
    <name type="synonym">Pebrine of silkworm</name>
    <dbReference type="NCBI Taxonomy" id="578461"/>
    <lineage>
        <taxon>Eukaryota</taxon>
        <taxon>Fungi</taxon>
        <taxon>Fungi incertae sedis</taxon>
        <taxon>Microsporidia</taxon>
        <taxon>Nosematidae</taxon>
        <taxon>Nosema</taxon>
    </lineage>
</organism>
<dbReference type="Gene3D" id="1.10.418.10">
    <property type="entry name" value="Calponin-like domain"/>
    <property type="match status" value="1"/>
</dbReference>
<dbReference type="VEuPathDB" id="MicrosporidiaDB:NBO_260g0004"/>
<dbReference type="SMART" id="SM00033">
    <property type="entry name" value="CH"/>
    <property type="match status" value="1"/>
</dbReference>
<dbReference type="Pfam" id="PF00307">
    <property type="entry name" value="CH"/>
    <property type="match status" value="1"/>
</dbReference>
<dbReference type="EMBL" id="KB909168">
    <property type="protein sequence ID" value="EOB13012.1"/>
    <property type="molecule type" value="Genomic_DNA"/>
</dbReference>
<dbReference type="InterPro" id="IPR003096">
    <property type="entry name" value="SM22_calponin"/>
</dbReference>
<dbReference type="PANTHER" id="PTHR47385:SF14">
    <property type="entry name" value="TRANSGELIN"/>
    <property type="match status" value="1"/>
</dbReference>
<dbReference type="GO" id="GO:0007015">
    <property type="term" value="P:actin filament organization"/>
    <property type="evidence" value="ECO:0007669"/>
    <property type="project" value="TreeGrafter"/>
</dbReference>
<evidence type="ECO:0000259" key="1">
    <source>
        <dbReference type="PROSITE" id="PS50021"/>
    </source>
</evidence>
<name>R0KS27_NOSB1</name>
<proteinExistence type="predicted"/>
<dbReference type="GO" id="GO:0015629">
    <property type="term" value="C:actin cytoskeleton"/>
    <property type="evidence" value="ECO:0007669"/>
    <property type="project" value="TreeGrafter"/>
</dbReference>
<dbReference type="InterPro" id="IPR050606">
    <property type="entry name" value="Calponin-like"/>
</dbReference>
<protein>
    <submittedName>
        <fullName evidence="2">Muscle-specific protein 20</fullName>
    </submittedName>
</protein>
<dbReference type="SUPFAM" id="SSF47576">
    <property type="entry name" value="Calponin-homology domain, CH-domain"/>
    <property type="match status" value="1"/>
</dbReference>
<dbReference type="HOGENOM" id="CLU_055232_2_1_1"/>
<dbReference type="AlphaFoldDB" id="R0KS27"/>
<dbReference type="InterPro" id="IPR001715">
    <property type="entry name" value="CH_dom"/>
</dbReference>
<evidence type="ECO:0000313" key="2">
    <source>
        <dbReference type="EMBL" id="EOB13012.1"/>
    </source>
</evidence>
<dbReference type="PROSITE" id="PS50021">
    <property type="entry name" value="CH"/>
    <property type="match status" value="1"/>
</dbReference>
<reference evidence="2 3" key="1">
    <citation type="journal article" date="2013" name="BMC Genomics">
        <title>Comparative genomics of parasitic silkworm microsporidia reveal an association between genome expansion and host adaptation.</title>
        <authorList>
            <person name="Pan G."/>
            <person name="Xu J."/>
            <person name="Li T."/>
            <person name="Xia Q."/>
            <person name="Liu S.L."/>
            <person name="Zhang G."/>
            <person name="Li S."/>
            <person name="Li C."/>
            <person name="Liu H."/>
            <person name="Yang L."/>
            <person name="Liu T."/>
            <person name="Zhang X."/>
            <person name="Wu Z."/>
            <person name="Fan W."/>
            <person name="Dang X."/>
            <person name="Xiang H."/>
            <person name="Tao M."/>
            <person name="Li Y."/>
            <person name="Hu J."/>
            <person name="Li Z."/>
            <person name="Lin L."/>
            <person name="Luo J."/>
            <person name="Geng L."/>
            <person name="Wang L."/>
            <person name="Long M."/>
            <person name="Wan Y."/>
            <person name="He N."/>
            <person name="Zhang Z."/>
            <person name="Lu C."/>
            <person name="Keeling P.J."/>
            <person name="Wang J."/>
            <person name="Xiang Z."/>
            <person name="Zhou Z."/>
        </authorList>
    </citation>
    <scope>NUCLEOTIDE SEQUENCE [LARGE SCALE GENOMIC DNA]</scope>
    <source>
        <strain evidence="3">CQ1 / CVCC 102059</strain>
    </source>
</reference>
<dbReference type="STRING" id="578461.R0KS27"/>
<sequence length="178" mass="20593">MSENIPLKMSENFQEVIDWISILLNEDFKGQNFSEILKSGVVLCKLLKVVSKIDVKFRESNQNFVQRENICAFINGLKTLGLNEYELFQTVDLYEEKNLKQVAITLYALSRQLQKNNTFPGPFIGPPLAKKNKIEFSKEVLDKGSYGFNLQYGYDPTYDKVMEEEMAKKSKENKINKD</sequence>
<gene>
    <name evidence="2" type="primary">MP20</name>
    <name evidence="2" type="ORF">NBO_260g0004</name>
</gene>